<dbReference type="GO" id="GO:0000162">
    <property type="term" value="P:L-tryptophan biosynthetic process"/>
    <property type="evidence" value="ECO:0007669"/>
    <property type="project" value="TreeGrafter"/>
</dbReference>
<evidence type="ECO:0000256" key="5">
    <source>
        <dbReference type="SAM" id="MobiDB-lite"/>
    </source>
</evidence>
<evidence type="ECO:0000256" key="4">
    <source>
        <dbReference type="ARBA" id="ARBA00047683"/>
    </source>
</evidence>
<evidence type="ECO:0000313" key="9">
    <source>
        <dbReference type="Proteomes" id="UP000233786"/>
    </source>
</evidence>
<keyword evidence="3" id="KW-0456">Lyase</keyword>
<dbReference type="EMBL" id="PJNB01000001">
    <property type="protein sequence ID" value="PKW18655.1"/>
    <property type="molecule type" value="Genomic_DNA"/>
</dbReference>
<name>A0A2N3Y707_SACSN</name>
<dbReference type="STRING" id="994479.GCA_000194155_05231"/>
<feature type="domain" description="Glutamine amidotransferase" evidence="6">
    <location>
        <begin position="445"/>
        <end position="624"/>
    </location>
</feature>
<sequence length="658" mass="71846">MAKRVVAGLKELLVSNPPPFAVLQRPEMGNSLEILLGEVTEVCSIEDLGIPPSSTGPARQELLVLVPYRQLTERGFECVDDGAPMLQMVVRSQGTVNVTEALGALPDEPVELKDARFDTDDETYAEVVRSVLRDEIGSGAGSNFVIRRSFTATLADFSPRDALSLFRRLLVAEQGTYWTFVVHTGSRTFVGASPEKHVSLDRGTVVMNPISGTYRYPPEGPSAQDVLRFLADRKEEDELHMVLDEELKMMARICDRGGTVVGPRLREMARLAHTEYLIEGQTKLDVRDILRETLFAPTVTGSPLENACRVIKRYEPSGRGYYSGAIALIGHDGAGYQTLDSAILIRTAEIERDGRLRAGVGATLVRHSDPGSEVAETRAKLAGMLAAFEGGVDAPHQRERGLSLDANPLVRKALDGRNKNLARFWLTTDRGHVRTVPELVGRRVLVIDGEDTFTAMLGHQLTALGLTVSIRSYDESFEMDDDEFIVLGPGPGDPRMLDDPKIATLRRITRRLLHDRRRFLAVCLGHQVLCGLLGLDVVPEVVPNQGEQIDIDLLGERRTVAFYNTFVAKSSSDHLYHRDLPGPVVISREPDSGRVHALCGPGFRSIQFHPESVLTIDGMSILGDLLGTLVPATGSVPAQRGLSGVSGPARTGVRTSTG</sequence>
<dbReference type="PRINTS" id="PR00096">
    <property type="entry name" value="GATASE"/>
</dbReference>
<dbReference type="Pfam" id="PF00425">
    <property type="entry name" value="Chorismate_bind"/>
    <property type="match status" value="1"/>
</dbReference>
<feature type="domain" description="Chorismate-utilising enzyme C-terminal" evidence="7">
    <location>
        <begin position="121"/>
        <end position="380"/>
    </location>
</feature>
<dbReference type="InterPro" id="IPR006221">
    <property type="entry name" value="TrpG/PapA_dom"/>
</dbReference>
<dbReference type="Gene3D" id="3.40.50.880">
    <property type="match status" value="1"/>
</dbReference>
<dbReference type="Gene3D" id="3.60.120.10">
    <property type="entry name" value="Anthranilate synthase"/>
    <property type="match status" value="1"/>
</dbReference>
<reference evidence="8" key="1">
    <citation type="submission" date="2017-12" db="EMBL/GenBank/DDBJ databases">
        <title>Sequencing the genomes of 1000 Actinobacteria strains.</title>
        <authorList>
            <person name="Klenk H.-P."/>
        </authorList>
    </citation>
    <scope>NUCLEOTIDE SEQUENCE [LARGE SCALE GENOMIC DNA]</scope>
    <source>
        <strain evidence="8">DSM 44228</strain>
    </source>
</reference>
<dbReference type="PROSITE" id="PS51273">
    <property type="entry name" value="GATASE_TYPE_1"/>
    <property type="match status" value="1"/>
</dbReference>
<dbReference type="InterPro" id="IPR029062">
    <property type="entry name" value="Class_I_gatase-like"/>
</dbReference>
<comment type="caution">
    <text evidence="8">The sequence shown here is derived from an EMBL/GenBank/DDBJ whole genome shotgun (WGS) entry which is preliminary data.</text>
</comment>
<dbReference type="PANTHER" id="PTHR11236:SF49">
    <property type="entry name" value="ANTHRANILATE SYNTHASE COMPONENT 1"/>
    <property type="match status" value="1"/>
</dbReference>
<keyword evidence="9" id="KW-1185">Reference proteome</keyword>
<feature type="region of interest" description="Disordered" evidence="5">
    <location>
        <begin position="638"/>
        <end position="658"/>
    </location>
</feature>
<dbReference type="InterPro" id="IPR017926">
    <property type="entry name" value="GATASE"/>
</dbReference>
<evidence type="ECO:0000259" key="7">
    <source>
        <dbReference type="Pfam" id="PF00425"/>
    </source>
</evidence>
<evidence type="ECO:0000256" key="2">
    <source>
        <dbReference type="ARBA" id="ARBA00022962"/>
    </source>
</evidence>
<dbReference type="PANTHER" id="PTHR11236">
    <property type="entry name" value="AMINOBENZOATE/ANTHRANILATE SYNTHASE"/>
    <property type="match status" value="1"/>
</dbReference>
<organism evidence="8 9">
    <name type="scientific">Saccharopolyspora spinosa</name>
    <dbReference type="NCBI Taxonomy" id="60894"/>
    <lineage>
        <taxon>Bacteria</taxon>
        <taxon>Bacillati</taxon>
        <taxon>Actinomycetota</taxon>
        <taxon>Actinomycetes</taxon>
        <taxon>Pseudonocardiales</taxon>
        <taxon>Pseudonocardiaceae</taxon>
        <taxon>Saccharopolyspora</taxon>
    </lineage>
</organism>
<gene>
    <name evidence="8" type="ORF">A8926_6766</name>
</gene>
<dbReference type="AlphaFoldDB" id="A0A2N3Y707"/>
<accession>A0A2N3Y707</accession>
<dbReference type="GO" id="GO:0004049">
    <property type="term" value="F:anthranilate synthase activity"/>
    <property type="evidence" value="ECO:0007669"/>
    <property type="project" value="UniProtKB-EC"/>
</dbReference>
<dbReference type="PRINTS" id="PR00097">
    <property type="entry name" value="ANTSNTHASEII"/>
</dbReference>
<evidence type="ECO:0000259" key="6">
    <source>
        <dbReference type="Pfam" id="PF00117"/>
    </source>
</evidence>
<dbReference type="Proteomes" id="UP000233786">
    <property type="component" value="Unassembled WGS sequence"/>
</dbReference>
<protein>
    <recommendedName>
        <fullName evidence="1">anthranilate synthase</fullName>
        <ecNumber evidence="1">4.1.3.27</ecNumber>
    </recommendedName>
</protein>
<proteinExistence type="predicted"/>
<comment type="catalytic activity">
    <reaction evidence="4">
        <text>chorismate + L-glutamine = anthranilate + pyruvate + L-glutamate + H(+)</text>
        <dbReference type="Rhea" id="RHEA:21732"/>
        <dbReference type="ChEBI" id="CHEBI:15361"/>
        <dbReference type="ChEBI" id="CHEBI:15378"/>
        <dbReference type="ChEBI" id="CHEBI:16567"/>
        <dbReference type="ChEBI" id="CHEBI:29748"/>
        <dbReference type="ChEBI" id="CHEBI:29985"/>
        <dbReference type="ChEBI" id="CHEBI:58359"/>
        <dbReference type="EC" id="4.1.3.27"/>
    </reaction>
</comment>
<evidence type="ECO:0000313" key="8">
    <source>
        <dbReference type="EMBL" id="PKW18655.1"/>
    </source>
</evidence>
<dbReference type="Pfam" id="PF00117">
    <property type="entry name" value="GATase"/>
    <property type="match status" value="1"/>
</dbReference>
<dbReference type="CDD" id="cd01743">
    <property type="entry name" value="GATase1_Anthranilate_Synthase"/>
    <property type="match status" value="1"/>
</dbReference>
<dbReference type="SUPFAM" id="SSF52317">
    <property type="entry name" value="Class I glutamine amidotransferase-like"/>
    <property type="match status" value="1"/>
</dbReference>
<dbReference type="EC" id="4.1.3.27" evidence="1"/>
<dbReference type="SUPFAM" id="SSF56322">
    <property type="entry name" value="ADC synthase"/>
    <property type="match status" value="1"/>
</dbReference>
<dbReference type="InterPro" id="IPR015890">
    <property type="entry name" value="Chorismate_C"/>
</dbReference>
<keyword evidence="2" id="KW-0315">Glutamine amidotransferase</keyword>
<evidence type="ECO:0000256" key="1">
    <source>
        <dbReference type="ARBA" id="ARBA00012266"/>
    </source>
</evidence>
<evidence type="ECO:0000256" key="3">
    <source>
        <dbReference type="ARBA" id="ARBA00023239"/>
    </source>
</evidence>
<dbReference type="OrthoDB" id="8594609at2"/>
<dbReference type="InterPro" id="IPR019999">
    <property type="entry name" value="Anth_synth_I-like"/>
</dbReference>
<dbReference type="InterPro" id="IPR005801">
    <property type="entry name" value="ADC_synthase"/>
</dbReference>